<dbReference type="Gene3D" id="1.25.10.10">
    <property type="entry name" value="Leucine-rich Repeat Variant"/>
    <property type="match status" value="1"/>
</dbReference>
<accession>A0A9P6G367</accession>
<dbReference type="InterPro" id="IPR016024">
    <property type="entry name" value="ARM-type_fold"/>
</dbReference>
<feature type="domain" description="RRM" evidence="5">
    <location>
        <begin position="667"/>
        <end position="742"/>
    </location>
</feature>
<dbReference type="CDD" id="cd00590">
    <property type="entry name" value="RRM_SF"/>
    <property type="match status" value="2"/>
</dbReference>
<evidence type="ECO:0000256" key="2">
    <source>
        <dbReference type="PROSITE-ProRule" id="PRU00176"/>
    </source>
</evidence>
<dbReference type="OrthoDB" id="2017782at2759"/>
<dbReference type="Pfam" id="PF00076">
    <property type="entry name" value="RRM_1"/>
    <property type="match status" value="2"/>
</dbReference>
<dbReference type="Proteomes" id="UP000780801">
    <property type="component" value="Unassembled WGS sequence"/>
</dbReference>
<dbReference type="PROSITE" id="PS50102">
    <property type="entry name" value="RRM"/>
    <property type="match status" value="2"/>
</dbReference>
<feature type="region of interest" description="Disordered" evidence="4">
    <location>
        <begin position="352"/>
        <end position="384"/>
    </location>
</feature>
<dbReference type="PROSITE" id="PS50302">
    <property type="entry name" value="PUM"/>
    <property type="match status" value="1"/>
</dbReference>
<dbReference type="PANTHER" id="PTHR47093">
    <property type="entry name" value="PROTEIN JSN1-RELATED"/>
    <property type="match status" value="1"/>
</dbReference>
<feature type="repeat" description="Pumilio" evidence="3">
    <location>
        <begin position="980"/>
        <end position="1015"/>
    </location>
</feature>
<dbReference type="PROSITE" id="PS50303">
    <property type="entry name" value="PUM_HD"/>
    <property type="match status" value="1"/>
</dbReference>
<feature type="compositionally biased region" description="Low complexity" evidence="4">
    <location>
        <begin position="352"/>
        <end position="376"/>
    </location>
</feature>
<keyword evidence="8" id="KW-1185">Reference proteome</keyword>
<dbReference type="Gene3D" id="3.30.70.330">
    <property type="match status" value="2"/>
</dbReference>
<evidence type="ECO:0000256" key="4">
    <source>
        <dbReference type="SAM" id="MobiDB-lite"/>
    </source>
</evidence>
<feature type="domain" description="RRM" evidence="5">
    <location>
        <begin position="757"/>
        <end position="832"/>
    </location>
</feature>
<evidence type="ECO:0000259" key="5">
    <source>
        <dbReference type="PROSITE" id="PS50102"/>
    </source>
</evidence>
<feature type="compositionally biased region" description="Polar residues" evidence="4">
    <location>
        <begin position="619"/>
        <end position="631"/>
    </location>
</feature>
<dbReference type="SMART" id="SM00360">
    <property type="entry name" value="RRM"/>
    <property type="match status" value="2"/>
</dbReference>
<dbReference type="SMART" id="SM00025">
    <property type="entry name" value="Pumilio"/>
    <property type="match status" value="6"/>
</dbReference>
<feature type="region of interest" description="Disordered" evidence="4">
    <location>
        <begin position="419"/>
        <end position="444"/>
    </location>
</feature>
<feature type="domain" description="PUM-HD" evidence="6">
    <location>
        <begin position="905"/>
        <end position="1271"/>
    </location>
</feature>
<feature type="compositionally biased region" description="Low complexity" evidence="4">
    <location>
        <begin position="571"/>
        <end position="589"/>
    </location>
</feature>
<feature type="region of interest" description="Disordered" evidence="4">
    <location>
        <begin position="483"/>
        <end position="503"/>
    </location>
</feature>
<evidence type="ECO:0000259" key="6">
    <source>
        <dbReference type="PROSITE" id="PS50303"/>
    </source>
</evidence>
<dbReference type="GO" id="GO:0000288">
    <property type="term" value="P:nuclear-transcribed mRNA catabolic process, deadenylation-dependent decay"/>
    <property type="evidence" value="ECO:0007669"/>
    <property type="project" value="TreeGrafter"/>
</dbReference>
<dbReference type="InterPro" id="IPR052645">
    <property type="entry name" value="Pumilio_domain_protein"/>
</dbReference>
<feature type="region of interest" description="Disordered" evidence="4">
    <location>
        <begin position="619"/>
        <end position="653"/>
    </location>
</feature>
<dbReference type="InterPro" id="IPR035979">
    <property type="entry name" value="RBD_domain_sf"/>
</dbReference>
<feature type="compositionally biased region" description="Low complexity" evidence="4">
    <location>
        <begin position="540"/>
        <end position="562"/>
    </location>
</feature>
<feature type="compositionally biased region" description="Low complexity" evidence="4">
    <location>
        <begin position="1444"/>
        <end position="1490"/>
    </location>
</feature>
<evidence type="ECO:0000313" key="7">
    <source>
        <dbReference type="EMBL" id="KAF9585395.1"/>
    </source>
</evidence>
<dbReference type="EMBL" id="JAABOA010000191">
    <property type="protein sequence ID" value="KAF9585395.1"/>
    <property type="molecule type" value="Genomic_DNA"/>
</dbReference>
<keyword evidence="1" id="KW-0677">Repeat</keyword>
<dbReference type="InterPro" id="IPR011989">
    <property type="entry name" value="ARM-like"/>
</dbReference>
<evidence type="ECO:0000256" key="1">
    <source>
        <dbReference type="ARBA" id="ARBA00022737"/>
    </source>
</evidence>
<comment type="caution">
    <text evidence="7">The sequence shown here is derived from an EMBL/GenBank/DDBJ whole genome shotgun (WGS) entry which is preliminary data.</text>
</comment>
<dbReference type="SUPFAM" id="SSF54928">
    <property type="entry name" value="RNA-binding domain, RBD"/>
    <property type="match status" value="2"/>
</dbReference>
<evidence type="ECO:0000256" key="3">
    <source>
        <dbReference type="PROSITE-ProRule" id="PRU00317"/>
    </source>
</evidence>
<keyword evidence="2" id="KW-0694">RNA-binding</keyword>
<feature type="region of interest" description="Disordered" evidence="4">
    <location>
        <begin position="20"/>
        <end position="65"/>
    </location>
</feature>
<dbReference type="InterPro" id="IPR001313">
    <property type="entry name" value="Pumilio_RNA-bd_rpt"/>
</dbReference>
<sequence length="1490" mass="157145">MDLSTASLGSSSSLAGLLNSTTTTAGSTSSSSPTSLSSNSGNNGSNPMSSALAAPTGSGASNNGSSNIVGGSLGYNMTSTPTITTTSAEMPTSLPSFVAARRARADTLPSRPSVLLQDPNSSPLGGPGAFTLGGKTLPGSIQRPLRRAPSLLVPPQLSTRHRSGSLTLPSASASISAAFGSSIFNTTWGDPGSPGGDRPATTPTTREMLYDSESGNAVMSTLDALGLDDPLQSGLDRNGGLGAATAPSRGSGTGGLAKSGLGVSIAPGGINTNHRIGVDLRGRSASFASSALVHLDFGLSHSTNTSSQNLDLSSSGLGASNRNNNILSMGNIGNLSGSHGINGVNNGLISGNNGNSNTSSNSTNSTGGSNSGLSNPPGIPMPDIRLEKSLLMPNSPYSNRIRSYSVSASSVYQEVLEDEHEDDIGHLTSSSPSSGSSGLYPTTAGGVHQFQTIHQTHSRPRAISMGYLEIPNDIVEEQRKFAGAGPRSYSDMRARQTHQRTTSAGADMLAEITNGLAGTSLDKSLPGNNMINNSSNTIGASGSASLSSSGASSHGHSLSLSHNFGQHHHGQPQQQQSQTSSQASLSQRSGHQHSHSFSGRMLAEDTAFGLAHGHAQTVNGHQNGSILTMSKSGDLPDNPVSGASTPPFQDGGLATATTTVTQQVPTRSLWIGNIDPSFTTNDLMQVFSPFGPIESLKVLQEKECAFINFTRVEDAMRAKEDISDRRGGRIGNATVRVGYGKAELMSNAEAPVLHPTRALWIGNIPASTTPAALHSLFAHFGAIESARVLTHKSCGFINFENMEHAIVAKKLMHGQEVFGLGTGAVRIGFAKVPAKQSPTDSPLSGQMDPFDFNGDIKVLNGSKVGRSDTDGSSHSDRASVLSGKGLAALAGITKEGTMAEDPTVEREAILQEFSTDGDSDPGTDPMPASLTEPVAYFATIPPVVEPSPHRRLDAPRLREIRKRLDSGHCTVKEVDNFSNECMDECVELCSDYIGNTVIQKLFERCSEGQKTKMLELIAPHLASIGVHKNGTWAAQKIIDCAKSPAQTELICKYVRPFTPPLLLDQFGNYVVQCCLRLGQSRNGFIFEAMADKFWEIAQGRFGARAMRASLESQHASKRQQKNVAVAVVQNALALATNPNGTLMLTWLLDNSQLTGRYRVLAPRLAPHMSTLATHKLASLTILKVINQRQESDASDLLINIIVHSSQDQVLVDILGDQVHGVSLVQKILASPNVEQQHKITLAEKVKGVLSKLTPQNVQGCKRLLEEVGHILGNEASTAEMTKLTSGGTGFIKPEYSNTGSNYYVAMSSNQHHMSSLNMSADGAGLLESGSLLNSEEQEGSHIPGSVPLNTSAGMATSSAMGHVNMYTAPYYGVPHGQVFGHYAAYYPPGTAYIQPVPAMGYPGMMHQSGFNPYVSMPPPGIASGHSHPGHTDGSQVNGSGMFHSQQQQQQSQQQQQHQQQQQQQQSQQPQQQQLYQLQQQQVQAQTQSSQ</sequence>
<evidence type="ECO:0000313" key="8">
    <source>
        <dbReference type="Proteomes" id="UP000780801"/>
    </source>
</evidence>
<dbReference type="GO" id="GO:0003723">
    <property type="term" value="F:RNA binding"/>
    <property type="evidence" value="ECO:0007669"/>
    <property type="project" value="UniProtKB-UniRule"/>
</dbReference>
<feature type="region of interest" description="Disordered" evidence="4">
    <location>
        <begin position="540"/>
        <end position="598"/>
    </location>
</feature>
<reference evidence="7" key="1">
    <citation type="journal article" date="2020" name="Fungal Divers.">
        <title>Resolving the Mortierellaceae phylogeny through synthesis of multi-gene phylogenetics and phylogenomics.</title>
        <authorList>
            <person name="Vandepol N."/>
            <person name="Liber J."/>
            <person name="Desiro A."/>
            <person name="Na H."/>
            <person name="Kennedy M."/>
            <person name="Barry K."/>
            <person name="Grigoriev I.V."/>
            <person name="Miller A.N."/>
            <person name="O'Donnell K."/>
            <person name="Stajich J.E."/>
            <person name="Bonito G."/>
        </authorList>
    </citation>
    <scope>NUCLEOTIDE SEQUENCE</scope>
    <source>
        <strain evidence="7">KOD1015</strain>
    </source>
</reference>
<gene>
    <name evidence="7" type="ORF">BGW38_002574</name>
</gene>
<dbReference type="Pfam" id="PF00806">
    <property type="entry name" value="PUF"/>
    <property type="match status" value="3"/>
</dbReference>
<dbReference type="InterPro" id="IPR033133">
    <property type="entry name" value="PUM-HD"/>
</dbReference>
<dbReference type="InterPro" id="IPR012677">
    <property type="entry name" value="Nucleotide-bd_a/b_plait_sf"/>
</dbReference>
<proteinExistence type="predicted"/>
<dbReference type="SUPFAM" id="SSF48371">
    <property type="entry name" value="ARM repeat"/>
    <property type="match status" value="1"/>
</dbReference>
<dbReference type="PANTHER" id="PTHR47093:SF1">
    <property type="entry name" value="PROTEIN JSN1-RELATED"/>
    <property type="match status" value="1"/>
</dbReference>
<dbReference type="InterPro" id="IPR000504">
    <property type="entry name" value="RRM_dom"/>
</dbReference>
<feature type="region of interest" description="Disordered" evidence="4">
    <location>
        <begin position="230"/>
        <end position="256"/>
    </location>
</feature>
<organism evidence="7 8">
    <name type="scientific">Lunasporangiospora selenospora</name>
    <dbReference type="NCBI Taxonomy" id="979761"/>
    <lineage>
        <taxon>Eukaryota</taxon>
        <taxon>Fungi</taxon>
        <taxon>Fungi incertae sedis</taxon>
        <taxon>Mucoromycota</taxon>
        <taxon>Mortierellomycotina</taxon>
        <taxon>Mortierellomycetes</taxon>
        <taxon>Mortierellales</taxon>
        <taxon>Mortierellaceae</taxon>
        <taxon>Lunasporangiospora</taxon>
    </lineage>
</organism>
<protein>
    <submittedName>
        <fullName evidence="7">Uncharacterized protein</fullName>
    </submittedName>
</protein>
<feature type="region of interest" description="Disordered" evidence="4">
    <location>
        <begin position="1416"/>
        <end position="1490"/>
    </location>
</feature>
<name>A0A9P6G367_9FUNG</name>
<feature type="compositionally biased region" description="Low complexity" evidence="4">
    <location>
        <begin position="429"/>
        <end position="438"/>
    </location>
</feature>